<dbReference type="Proteomes" id="UP001062263">
    <property type="component" value="Chromosome"/>
</dbReference>
<name>A0ABM7ZEF0_9BACT</name>
<evidence type="ECO:0000313" key="2">
    <source>
        <dbReference type="EMBL" id="BDL43029.1"/>
    </source>
</evidence>
<protein>
    <submittedName>
        <fullName evidence="2">Uncharacterized protein</fullName>
    </submittedName>
</protein>
<feature type="transmembrane region" description="Helical" evidence="1">
    <location>
        <begin position="78"/>
        <end position="98"/>
    </location>
</feature>
<feature type="transmembrane region" description="Helical" evidence="1">
    <location>
        <begin position="203"/>
        <end position="222"/>
    </location>
</feature>
<keyword evidence="3" id="KW-1185">Reference proteome</keyword>
<keyword evidence="1" id="KW-1133">Transmembrane helix</keyword>
<evidence type="ECO:0000313" key="3">
    <source>
        <dbReference type="Proteomes" id="UP001062263"/>
    </source>
</evidence>
<reference evidence="2" key="1">
    <citation type="submission" date="2022-06" db="EMBL/GenBank/DDBJ databases">
        <title>Akkermansia biwalacus sp. nov., an anaerobic mucin-degrading bacterium isolated from human intestine.</title>
        <authorList>
            <person name="Kobayashi Y."/>
            <person name="Inoue S."/>
            <person name="Kawahara T."/>
            <person name="Kohda N."/>
        </authorList>
    </citation>
    <scope>NUCLEOTIDE SEQUENCE</scope>
    <source>
        <strain evidence="2">WON2089</strain>
    </source>
</reference>
<feature type="transmembrane region" description="Helical" evidence="1">
    <location>
        <begin position="49"/>
        <end position="71"/>
    </location>
</feature>
<sequence>MHRRKGGCVTAASYSLDALPGLCYGTDMQKVRQPVGMALMILAFPEAIYGVFPWGLAVAGVLFLLGLIVAVRRFSAIVWSWCLFSLGIYLAAPFIWMWNPDYFFSSRFDYLALACLVGSLVLLAIRFAVIPVLWPKVFRHFVEGGPTLEDLAPEKGKTVAELRKGIRYRKVNFLFGRADEKLVEKWGRIAQSIAALSKSRKRLTIYMMTALLVWPLAVFLLSGGMGGAGPRH</sequence>
<dbReference type="EMBL" id="AP025943">
    <property type="protein sequence ID" value="BDL43029.1"/>
    <property type="molecule type" value="Genomic_DNA"/>
</dbReference>
<proteinExistence type="predicted"/>
<accession>A0ABM7ZEF0</accession>
<feature type="transmembrane region" description="Helical" evidence="1">
    <location>
        <begin position="110"/>
        <end position="134"/>
    </location>
</feature>
<keyword evidence="1" id="KW-0472">Membrane</keyword>
<gene>
    <name evidence="2" type="ORF">Abiwalacus_06030</name>
</gene>
<keyword evidence="1" id="KW-0812">Transmembrane</keyword>
<evidence type="ECO:0000256" key="1">
    <source>
        <dbReference type="SAM" id="Phobius"/>
    </source>
</evidence>
<organism evidence="2 3">
    <name type="scientific">Akkermansia biwaensis</name>
    <dbReference type="NCBI Taxonomy" id="2946555"/>
    <lineage>
        <taxon>Bacteria</taxon>
        <taxon>Pseudomonadati</taxon>
        <taxon>Verrucomicrobiota</taxon>
        <taxon>Verrucomicrobiia</taxon>
        <taxon>Verrucomicrobiales</taxon>
        <taxon>Akkermansiaceae</taxon>
        <taxon>Akkermansia</taxon>
    </lineage>
</organism>